<keyword evidence="5" id="KW-0325">Glycoprotein</keyword>
<evidence type="ECO:0000256" key="8">
    <source>
        <dbReference type="SAM" id="Phobius"/>
    </source>
</evidence>
<gene>
    <name evidence="10" type="ORF">ODALV1_LOCUS25746</name>
</gene>
<sequence length="239" mass="26214">MYFTITFRSFTPQPGGLEFRPGQDYYFISTSSRDDLHRRVGGRCSTHNMKVVFKVCCHPGETSSQSTTSAPALPQIPRFSTPRVSTASSATLSPRRPVLVYNSSASTNIGRFNGSIIHDNELARPQGPIYSNGGSSSSSSPVSTSTTIIPPPPFPAHPPVTRYPPKKTQYTNNPNYKPPSKKKDLEKHPNEVVKNEELTSGASSSMLRGHQMTIATTLLFSILTLVITIRNPLLFSCVR</sequence>
<reference evidence="10 11" key="1">
    <citation type="submission" date="2024-08" db="EMBL/GenBank/DDBJ databases">
        <authorList>
            <person name="Cucini C."/>
            <person name="Frati F."/>
        </authorList>
    </citation>
    <scope>NUCLEOTIDE SEQUENCE [LARGE SCALE GENOMIC DNA]</scope>
</reference>
<keyword evidence="11" id="KW-1185">Reference proteome</keyword>
<feature type="region of interest" description="Disordered" evidence="7">
    <location>
        <begin position="123"/>
        <end position="190"/>
    </location>
</feature>
<comment type="similarity">
    <text evidence="6">Belongs to the ephrin family.</text>
</comment>
<keyword evidence="2" id="KW-0732">Signal</keyword>
<evidence type="ECO:0000256" key="7">
    <source>
        <dbReference type="SAM" id="MobiDB-lite"/>
    </source>
</evidence>
<evidence type="ECO:0000256" key="6">
    <source>
        <dbReference type="PROSITE-ProRule" id="PRU00884"/>
    </source>
</evidence>
<evidence type="ECO:0000256" key="5">
    <source>
        <dbReference type="ARBA" id="ARBA00023180"/>
    </source>
</evidence>
<accession>A0ABP1RSV5</accession>
<feature type="compositionally biased region" description="Basic and acidic residues" evidence="7">
    <location>
        <begin position="181"/>
        <end position="190"/>
    </location>
</feature>
<evidence type="ECO:0000256" key="1">
    <source>
        <dbReference type="ARBA" id="ARBA00004370"/>
    </source>
</evidence>
<feature type="compositionally biased region" description="Low complexity" evidence="7">
    <location>
        <begin position="127"/>
        <end position="148"/>
    </location>
</feature>
<keyword evidence="4" id="KW-1015">Disulfide bond</keyword>
<dbReference type="PANTHER" id="PTHR11304:SF29">
    <property type="entry name" value="EPHRIN"/>
    <property type="match status" value="1"/>
</dbReference>
<dbReference type="PANTHER" id="PTHR11304">
    <property type="entry name" value="EPHRIN"/>
    <property type="match status" value="1"/>
</dbReference>
<name>A0ABP1RSV5_9HEXA</name>
<evidence type="ECO:0000256" key="2">
    <source>
        <dbReference type="ARBA" id="ARBA00022729"/>
    </source>
</evidence>
<feature type="domain" description="Ephrin RBD" evidence="9">
    <location>
        <begin position="1"/>
        <end position="55"/>
    </location>
</feature>
<comment type="caution">
    <text evidence="6">Lacks conserved residue(s) required for the propagation of feature annotation.</text>
</comment>
<evidence type="ECO:0000256" key="4">
    <source>
        <dbReference type="ARBA" id="ARBA00023157"/>
    </source>
</evidence>
<keyword evidence="8" id="KW-1133">Transmembrane helix</keyword>
<dbReference type="InterPro" id="IPR001799">
    <property type="entry name" value="Ephrin_RBD"/>
</dbReference>
<keyword evidence="8" id="KW-0812">Transmembrane</keyword>
<organism evidence="10 11">
    <name type="scientific">Orchesella dallaii</name>
    <dbReference type="NCBI Taxonomy" id="48710"/>
    <lineage>
        <taxon>Eukaryota</taxon>
        <taxon>Metazoa</taxon>
        <taxon>Ecdysozoa</taxon>
        <taxon>Arthropoda</taxon>
        <taxon>Hexapoda</taxon>
        <taxon>Collembola</taxon>
        <taxon>Entomobryomorpha</taxon>
        <taxon>Entomobryoidea</taxon>
        <taxon>Orchesellidae</taxon>
        <taxon>Orchesellinae</taxon>
        <taxon>Orchesella</taxon>
    </lineage>
</organism>
<proteinExistence type="inferred from homology"/>
<evidence type="ECO:0000259" key="9">
    <source>
        <dbReference type="PROSITE" id="PS51551"/>
    </source>
</evidence>
<dbReference type="InterPro" id="IPR031328">
    <property type="entry name" value="Ephrin"/>
</dbReference>
<dbReference type="SUPFAM" id="SSF49503">
    <property type="entry name" value="Cupredoxins"/>
    <property type="match status" value="1"/>
</dbReference>
<evidence type="ECO:0000313" key="11">
    <source>
        <dbReference type="Proteomes" id="UP001642540"/>
    </source>
</evidence>
<evidence type="ECO:0000313" key="10">
    <source>
        <dbReference type="EMBL" id="CAL8134914.1"/>
    </source>
</evidence>
<dbReference type="EMBL" id="CAXLJM020000105">
    <property type="protein sequence ID" value="CAL8134914.1"/>
    <property type="molecule type" value="Genomic_DNA"/>
</dbReference>
<comment type="caution">
    <text evidence="10">The sequence shown here is derived from an EMBL/GenBank/DDBJ whole genome shotgun (WGS) entry which is preliminary data.</text>
</comment>
<dbReference type="Proteomes" id="UP001642540">
    <property type="component" value="Unassembled WGS sequence"/>
</dbReference>
<dbReference type="PROSITE" id="PS51551">
    <property type="entry name" value="EPHRIN_RBD_2"/>
    <property type="match status" value="1"/>
</dbReference>
<dbReference type="Gene3D" id="2.60.40.420">
    <property type="entry name" value="Cupredoxins - blue copper proteins"/>
    <property type="match status" value="1"/>
</dbReference>
<feature type="transmembrane region" description="Helical" evidence="8">
    <location>
        <begin position="212"/>
        <end position="229"/>
    </location>
</feature>
<keyword evidence="3 8" id="KW-0472">Membrane</keyword>
<evidence type="ECO:0000256" key="3">
    <source>
        <dbReference type="ARBA" id="ARBA00023136"/>
    </source>
</evidence>
<feature type="compositionally biased region" description="Pro residues" evidence="7">
    <location>
        <begin position="149"/>
        <end position="162"/>
    </location>
</feature>
<comment type="subcellular location">
    <subcellularLocation>
        <location evidence="1">Membrane</location>
    </subcellularLocation>
</comment>
<dbReference type="Pfam" id="PF00812">
    <property type="entry name" value="Ephrin"/>
    <property type="match status" value="1"/>
</dbReference>
<protein>
    <recommendedName>
        <fullName evidence="9">Ephrin RBD domain-containing protein</fullName>
    </recommendedName>
</protein>
<dbReference type="InterPro" id="IPR008972">
    <property type="entry name" value="Cupredoxin"/>
</dbReference>